<dbReference type="Gene3D" id="3.30.450.200">
    <property type="match status" value="1"/>
</dbReference>
<evidence type="ECO:0000259" key="8">
    <source>
        <dbReference type="PROSITE" id="PS50211"/>
    </source>
</evidence>
<dbReference type="InterPro" id="IPR047278">
    <property type="entry name" value="DEN5A/B"/>
</dbReference>
<dbReference type="PROSITE" id="PS50211">
    <property type="entry name" value="DENN"/>
    <property type="match status" value="1"/>
</dbReference>
<dbReference type="Pfam" id="PF03456">
    <property type="entry name" value="uDENN"/>
    <property type="match status" value="1"/>
</dbReference>
<dbReference type="InterPro" id="IPR037213">
    <property type="entry name" value="Run_dom_sf"/>
</dbReference>
<dbReference type="PROSITE" id="PS50095">
    <property type="entry name" value="PLAT"/>
    <property type="match status" value="1"/>
</dbReference>
<dbReference type="SUPFAM" id="SSF49723">
    <property type="entry name" value="Lipase/lipooxygenase domain (PLAT/LH2 domain)"/>
    <property type="match status" value="1"/>
</dbReference>
<feature type="compositionally biased region" description="Polar residues" evidence="6">
    <location>
        <begin position="425"/>
        <end position="435"/>
    </location>
</feature>
<feature type="region of interest" description="Disordered" evidence="6">
    <location>
        <begin position="821"/>
        <end position="867"/>
    </location>
</feature>
<evidence type="ECO:0000313" key="11">
    <source>
        <dbReference type="Proteomes" id="UP001497497"/>
    </source>
</evidence>
<accession>A0AAV2HAD8</accession>
<evidence type="ECO:0000259" key="9">
    <source>
        <dbReference type="PROSITE" id="PS50826"/>
    </source>
</evidence>
<reference evidence="10 11" key="1">
    <citation type="submission" date="2024-04" db="EMBL/GenBank/DDBJ databases">
        <authorList>
            <consortium name="Genoscope - CEA"/>
            <person name="William W."/>
        </authorList>
    </citation>
    <scope>NUCLEOTIDE SEQUENCE [LARGE SCALE GENOMIC DNA]</scope>
</reference>
<dbReference type="InterPro" id="IPR043153">
    <property type="entry name" value="DENN_C"/>
</dbReference>
<dbReference type="FunFam" id="1.20.58.900:FF:000007">
    <property type="entry name" value="DENN domain-containing protein 5B"/>
    <property type="match status" value="1"/>
</dbReference>
<dbReference type="InterPro" id="IPR004012">
    <property type="entry name" value="Run_dom"/>
</dbReference>
<evidence type="ECO:0008006" key="12">
    <source>
        <dbReference type="Google" id="ProtNLM"/>
    </source>
</evidence>
<dbReference type="GO" id="GO:0016020">
    <property type="term" value="C:membrane"/>
    <property type="evidence" value="ECO:0007669"/>
    <property type="project" value="UniProtKB-SubCell"/>
</dbReference>
<evidence type="ECO:0000256" key="5">
    <source>
        <dbReference type="PROSITE-ProRule" id="PRU00152"/>
    </source>
</evidence>
<dbReference type="CDD" id="cd01757">
    <property type="entry name" value="PLAT_RAB6IP1"/>
    <property type="match status" value="1"/>
</dbReference>
<evidence type="ECO:0000256" key="6">
    <source>
        <dbReference type="SAM" id="MobiDB-lite"/>
    </source>
</evidence>
<dbReference type="GO" id="GO:0031267">
    <property type="term" value="F:small GTPase binding"/>
    <property type="evidence" value="ECO:0007669"/>
    <property type="project" value="InterPro"/>
</dbReference>
<feature type="domain" description="RUN" evidence="9">
    <location>
        <begin position="1148"/>
        <end position="1299"/>
    </location>
</feature>
<dbReference type="InterPro" id="IPR001024">
    <property type="entry name" value="PLAT/LH2_dom"/>
</dbReference>
<dbReference type="Pfam" id="PF03455">
    <property type="entry name" value="dDENN"/>
    <property type="match status" value="1"/>
</dbReference>
<dbReference type="SUPFAM" id="SSF140741">
    <property type="entry name" value="RUN domain-like"/>
    <property type="match status" value="2"/>
</dbReference>
<feature type="region of interest" description="Disordered" evidence="6">
    <location>
        <begin position="1099"/>
        <end position="1118"/>
    </location>
</feature>
<dbReference type="InterPro" id="IPR037516">
    <property type="entry name" value="Tripartite_DENN"/>
</dbReference>
<keyword evidence="4" id="KW-0472">Membrane</keyword>
<feature type="region of interest" description="Disordered" evidence="6">
    <location>
        <begin position="402"/>
        <end position="439"/>
    </location>
</feature>
<evidence type="ECO:0000256" key="4">
    <source>
        <dbReference type="ARBA" id="ARBA00023136"/>
    </source>
</evidence>
<dbReference type="SMART" id="SM00800">
    <property type="entry name" value="uDENN"/>
    <property type="match status" value="1"/>
</dbReference>
<dbReference type="InterPro" id="IPR036392">
    <property type="entry name" value="PLAT/LH2_dom_sf"/>
</dbReference>
<evidence type="ECO:0000259" key="7">
    <source>
        <dbReference type="PROSITE" id="PS50095"/>
    </source>
</evidence>
<keyword evidence="3" id="KW-0677">Repeat</keyword>
<dbReference type="Pfam" id="PF01477">
    <property type="entry name" value="PLAT"/>
    <property type="match status" value="1"/>
</dbReference>
<dbReference type="Pfam" id="PF02141">
    <property type="entry name" value="DENN"/>
    <property type="match status" value="1"/>
</dbReference>
<dbReference type="Pfam" id="PF02759">
    <property type="entry name" value="RUN"/>
    <property type="match status" value="2"/>
</dbReference>
<dbReference type="PROSITE" id="PS50826">
    <property type="entry name" value="RUN"/>
    <property type="match status" value="2"/>
</dbReference>
<evidence type="ECO:0000313" key="10">
    <source>
        <dbReference type="EMBL" id="CAL1530628.1"/>
    </source>
</evidence>
<dbReference type="Proteomes" id="UP001497497">
    <property type="component" value="Unassembled WGS sequence"/>
</dbReference>
<comment type="caution">
    <text evidence="5">Lacks conserved residue(s) required for the propagation of feature annotation.</text>
</comment>
<feature type="compositionally biased region" description="Basic and acidic residues" evidence="6">
    <location>
        <begin position="845"/>
        <end position="857"/>
    </location>
</feature>
<dbReference type="InterPro" id="IPR047277">
    <property type="entry name" value="PLAT_RAB6IP1"/>
</dbReference>
<comment type="caution">
    <text evidence="10">The sequence shown here is derived from an EMBL/GenBank/DDBJ whole genome shotgun (WGS) entry which is preliminary data.</text>
</comment>
<organism evidence="10 11">
    <name type="scientific">Lymnaea stagnalis</name>
    <name type="common">Great pond snail</name>
    <name type="synonym">Helix stagnalis</name>
    <dbReference type="NCBI Taxonomy" id="6523"/>
    <lineage>
        <taxon>Eukaryota</taxon>
        <taxon>Metazoa</taxon>
        <taxon>Spiralia</taxon>
        <taxon>Lophotrochozoa</taxon>
        <taxon>Mollusca</taxon>
        <taxon>Gastropoda</taxon>
        <taxon>Heterobranchia</taxon>
        <taxon>Euthyneura</taxon>
        <taxon>Panpulmonata</taxon>
        <taxon>Hygrophila</taxon>
        <taxon>Lymnaeoidea</taxon>
        <taxon>Lymnaeidae</taxon>
        <taxon>Lymnaea</taxon>
    </lineage>
</organism>
<dbReference type="SMART" id="SM00593">
    <property type="entry name" value="RUN"/>
    <property type="match status" value="2"/>
</dbReference>
<evidence type="ECO:0000256" key="2">
    <source>
        <dbReference type="ARBA" id="ARBA00006664"/>
    </source>
</evidence>
<proteinExistence type="inferred from homology"/>
<comment type="similarity">
    <text evidence="2">Belongs to the RAB6IP1 family.</text>
</comment>
<dbReference type="EMBL" id="CAXITT010000073">
    <property type="protein sequence ID" value="CAL1530628.1"/>
    <property type="molecule type" value="Genomic_DNA"/>
</dbReference>
<protein>
    <recommendedName>
        <fullName evidence="12">DENN domain-containing protein 5B</fullName>
    </recommendedName>
</protein>
<dbReference type="GO" id="GO:0005085">
    <property type="term" value="F:guanyl-nucleotide exchange factor activity"/>
    <property type="evidence" value="ECO:0007669"/>
    <property type="project" value="InterPro"/>
</dbReference>
<name>A0AAV2HAD8_LYMST</name>
<dbReference type="InterPro" id="IPR005112">
    <property type="entry name" value="dDENN_dom"/>
</dbReference>
<dbReference type="Gene3D" id="2.60.60.20">
    <property type="entry name" value="PLAT/LH2 domain"/>
    <property type="match status" value="1"/>
</dbReference>
<dbReference type="CDD" id="cd17677">
    <property type="entry name" value="RUN1_DENND5"/>
    <property type="match status" value="1"/>
</dbReference>
<comment type="subcellular location">
    <subcellularLocation>
        <location evidence="1">Membrane</location>
    </subcellularLocation>
</comment>
<dbReference type="InterPro" id="IPR005113">
    <property type="entry name" value="uDENN_dom"/>
</dbReference>
<dbReference type="CDD" id="cd17678">
    <property type="entry name" value="RUN2_DENND5"/>
    <property type="match status" value="1"/>
</dbReference>
<dbReference type="SMART" id="SM00799">
    <property type="entry name" value="DENN"/>
    <property type="match status" value="1"/>
</dbReference>
<feature type="domain" description="UDENN" evidence="8">
    <location>
        <begin position="37"/>
        <end position="586"/>
    </location>
</feature>
<sequence length="1306" mass="148785">MNPILVNTTMAAQEKANRFVDYFVICGLDESSDLEPDKLAGDTQQSPPLERPYKSVVLAHFPESVTWNPFDENAVGMLCLPRGLSFKTQWDSRHPKFHSFTITREDGSRSYGSALVFYEEVTTKSVLDTMQTLHAMHQANTAVKFSIDSPEPVKKIMSERKDKQSSFDANRDKLYVSKCICLVTPFPFVRSCQQFLHQLYEASQKPSQLAMTLESYVFNVIYDVPLPPCGRSLQFYGCSSPVYVFRPSTQELPLFDFSLYDMFKLLGVDGVVDIFKCVLLEHQILLYSSDYQRLMLVAEGMCALVFPFQWQLVYVPILPASMQHFLDAPVPFIMGLYRVSNTDKSQLVLPSEANMCFVDIDNKAPEFPEDLPMFPYQNDLKIELTQVINRYQNLIGAEKMSRSYPTTPRREAGLKASTGLRQEEPSNANTSSWPNSPKRKEILQNSEAWKKISSLAKKTGVWDSIEEIVLEEPTQAADVDRETLDVQDTSSAMPMSEINNLKFNNAVREIFLNCFVHMFASYENFVINPSQDLESWLSNRETIHNFDKAAFLSDQPTAHLPFLSAFIETQMFTTLMDNKIISQWGDTDPGLQLFDARIKDLKEAAGGEPRIITYNPCSTIEETEQYIEKKARNINFVATKPHEIASHISPSQYVSGVFPLLSTELLNSEPANSKSRFRENAKWRRKDRQLQHKEHLQANQEAEQQEFTVEEKKAPLWVQYMRIRKPQLPDMSQAGMAQANWKFVETLLKECKTKTKKMLVEKMGQEAVELGHSEASITGVEENTLIASLCDLLERIWSHGLQTKKGKSAVWSHLLSYQDAEEGNENNKPVDPKLLQPDLSNIGIDPDKLQQDKPPEKTHRRRGSQGRIELPVLRPMPKSLLTDMKKIQQMSDIHTDVGKTRALIRLALERKMLSGHLKQLLADTDLLRSLYKRYAFLRCEDEREQFLYHLLSLNAVDFFCFTNTFPNSVVPYRVLIYPSTKLGCSTTSANVWLSVAGQLGETGTMDVAKSLLELTFEHKNLGILTTLRIGHDNSGMMPRWLVEYVLVRNELTGHTYRFNCGRWLGRGVDDGSTERLLVAELMHHTIDTEGGSLSIVVTSPPRTCSPKSPRKSQDANSGLAEIQENLGQAVNNLVKHFYKPEKERGNITFLLCGDKGLVHCMEQVFQYGFRSSRIFRNKIFIWDYMERLKVFFDGALAGNTARQLNDVTKAGYWLFSDLVNKINTASDTVGKDGKFQVFICVGIRKRCLHRWLPLMAGTTVTAQMYEENSFLRNPVHINFVMHILDSLTEFDIPLEASLLRGIDLDL</sequence>
<keyword evidence="11" id="KW-1185">Reference proteome</keyword>
<dbReference type="SMART" id="SM00801">
    <property type="entry name" value="dDENN"/>
    <property type="match status" value="1"/>
</dbReference>
<dbReference type="InterPro" id="IPR001194">
    <property type="entry name" value="cDENN_dom"/>
</dbReference>
<dbReference type="Gene3D" id="1.20.58.900">
    <property type="match status" value="3"/>
</dbReference>
<dbReference type="Gene3D" id="3.40.50.11500">
    <property type="match status" value="1"/>
</dbReference>
<dbReference type="PANTHER" id="PTHR46070">
    <property type="entry name" value="PINSTRIPE, ISOFORM A"/>
    <property type="match status" value="1"/>
</dbReference>
<evidence type="ECO:0000256" key="3">
    <source>
        <dbReference type="ARBA" id="ARBA00022737"/>
    </source>
</evidence>
<dbReference type="PANTHER" id="PTHR46070:SF1">
    <property type="entry name" value="PINSTRIPE, ISOFORM A"/>
    <property type="match status" value="1"/>
</dbReference>
<feature type="domain" description="PLAT" evidence="7">
    <location>
        <begin position="970"/>
        <end position="1078"/>
    </location>
</feature>
<evidence type="ECO:0000256" key="1">
    <source>
        <dbReference type="ARBA" id="ARBA00004370"/>
    </source>
</evidence>
<feature type="domain" description="RUN" evidence="9">
    <location>
        <begin position="780"/>
        <end position="966"/>
    </location>
</feature>
<gene>
    <name evidence="10" type="ORF">GSLYS_00004753001</name>
</gene>